<reference evidence="2 3" key="1">
    <citation type="submission" date="2020-07" db="EMBL/GenBank/DDBJ databases">
        <title>Genomic Encyclopedia of Type Strains, Phase IV (KMG-V): Genome sequencing to study the core and pangenomes of soil and plant-associated prokaryotes.</title>
        <authorList>
            <person name="Whitman W."/>
        </authorList>
    </citation>
    <scope>NUCLEOTIDE SEQUENCE [LARGE SCALE GENOMIC DNA]</scope>
    <source>
        <strain evidence="2 3">RH4WT92</strain>
    </source>
</reference>
<dbReference type="Proteomes" id="UP000578622">
    <property type="component" value="Unassembled WGS sequence"/>
</dbReference>
<evidence type="ECO:0000256" key="1">
    <source>
        <dbReference type="SAM" id="MobiDB-lite"/>
    </source>
</evidence>
<feature type="region of interest" description="Disordered" evidence="1">
    <location>
        <begin position="1"/>
        <end position="33"/>
    </location>
</feature>
<organism evidence="2 3">
    <name type="scientific">Brucella intermedia</name>
    <dbReference type="NCBI Taxonomy" id="94625"/>
    <lineage>
        <taxon>Bacteria</taxon>
        <taxon>Pseudomonadati</taxon>
        <taxon>Pseudomonadota</taxon>
        <taxon>Alphaproteobacteria</taxon>
        <taxon>Hyphomicrobiales</taxon>
        <taxon>Brucellaceae</taxon>
        <taxon>Brucella/Ochrobactrum group</taxon>
        <taxon>Brucella</taxon>
    </lineage>
</organism>
<keyword evidence="3" id="KW-1185">Reference proteome</keyword>
<gene>
    <name evidence="2" type="ORF">FHW20_001340</name>
</gene>
<dbReference type="EMBL" id="JACGXG010000002">
    <property type="protein sequence ID" value="MBA8850405.1"/>
    <property type="molecule type" value="Genomic_DNA"/>
</dbReference>
<comment type="caution">
    <text evidence="2">The sequence shown here is derived from an EMBL/GenBank/DDBJ whole genome shotgun (WGS) entry which is preliminary data.</text>
</comment>
<name>A0ABR6ALS3_9HYPH</name>
<feature type="compositionally biased region" description="Basic and acidic residues" evidence="1">
    <location>
        <begin position="1"/>
        <end position="12"/>
    </location>
</feature>
<evidence type="ECO:0000313" key="3">
    <source>
        <dbReference type="Proteomes" id="UP000578622"/>
    </source>
</evidence>
<proteinExistence type="predicted"/>
<sequence>MAERTSRREAMAGRKRCGAFSDRRYQGQKPKVA</sequence>
<protein>
    <submittedName>
        <fullName evidence="2">Uncharacterized protein</fullName>
    </submittedName>
</protein>
<evidence type="ECO:0000313" key="2">
    <source>
        <dbReference type="EMBL" id="MBA8850405.1"/>
    </source>
</evidence>
<accession>A0ABR6ALS3</accession>